<dbReference type="AlphaFoldDB" id="A0A3M7HU42"/>
<dbReference type="InterPro" id="IPR042099">
    <property type="entry name" value="ANL_N_sf"/>
</dbReference>
<dbReference type="Gene3D" id="3.40.50.720">
    <property type="entry name" value="NAD(P)-binding Rossmann-like Domain"/>
    <property type="match status" value="1"/>
</dbReference>
<dbReference type="GO" id="GO:0031177">
    <property type="term" value="F:phosphopantetheine binding"/>
    <property type="evidence" value="ECO:0007669"/>
    <property type="project" value="InterPro"/>
</dbReference>
<dbReference type="InterPro" id="IPR013120">
    <property type="entry name" value="FAR_NAD-bd"/>
</dbReference>
<dbReference type="VEuPathDB" id="FungiDB:BTJ68_02495"/>
<accession>A0A3M7HU42</accession>
<keyword evidence="2" id="KW-0597">Phosphoprotein</keyword>
<dbReference type="EMBL" id="QWIQ01000016">
    <property type="protein sequence ID" value="RMZ16803.1"/>
    <property type="molecule type" value="Genomic_DNA"/>
</dbReference>
<dbReference type="PROSITE" id="PS00455">
    <property type="entry name" value="AMP_BINDING"/>
    <property type="match status" value="1"/>
</dbReference>
<dbReference type="Pfam" id="PF07993">
    <property type="entry name" value="NAD_binding_4"/>
    <property type="match status" value="1"/>
</dbReference>
<dbReference type="SMART" id="SM00823">
    <property type="entry name" value="PKS_PP"/>
    <property type="match status" value="1"/>
</dbReference>
<evidence type="ECO:0000256" key="2">
    <source>
        <dbReference type="ARBA" id="ARBA00022553"/>
    </source>
</evidence>
<dbReference type="InterPro" id="IPR036291">
    <property type="entry name" value="NAD(P)-bd_dom_sf"/>
</dbReference>
<evidence type="ECO:0000313" key="6">
    <source>
        <dbReference type="Proteomes" id="UP000281468"/>
    </source>
</evidence>
<dbReference type="Gene3D" id="3.40.50.12780">
    <property type="entry name" value="N-terminal domain of ligase-like"/>
    <property type="match status" value="2"/>
</dbReference>
<name>A0A3M7HU42_HORWE</name>
<dbReference type="Proteomes" id="UP000281468">
    <property type="component" value="Unassembled WGS sequence"/>
</dbReference>
<evidence type="ECO:0000313" key="5">
    <source>
        <dbReference type="EMBL" id="RMZ16803.1"/>
    </source>
</evidence>
<dbReference type="PANTHER" id="PTHR43439:SF2">
    <property type="entry name" value="ENZYME, PUTATIVE (JCVI)-RELATED"/>
    <property type="match status" value="1"/>
</dbReference>
<dbReference type="InterPro" id="IPR051414">
    <property type="entry name" value="Adenylate-forming_Reductase"/>
</dbReference>
<dbReference type="Gene3D" id="1.10.1200.10">
    <property type="entry name" value="ACP-like"/>
    <property type="match status" value="1"/>
</dbReference>
<gene>
    <name evidence="5" type="ORF">D0862_01118</name>
</gene>
<dbReference type="PANTHER" id="PTHR43439">
    <property type="entry name" value="PHENYLACETATE-COENZYME A LIGASE"/>
    <property type="match status" value="1"/>
</dbReference>
<dbReference type="Pfam" id="PF00501">
    <property type="entry name" value="AMP-binding"/>
    <property type="match status" value="2"/>
</dbReference>
<keyword evidence="1" id="KW-0596">Phosphopantetheine</keyword>
<organism evidence="5 6">
    <name type="scientific">Hortaea werneckii</name>
    <name type="common">Black yeast</name>
    <name type="synonym">Cladosporium werneckii</name>
    <dbReference type="NCBI Taxonomy" id="91943"/>
    <lineage>
        <taxon>Eukaryota</taxon>
        <taxon>Fungi</taxon>
        <taxon>Dikarya</taxon>
        <taxon>Ascomycota</taxon>
        <taxon>Pezizomycotina</taxon>
        <taxon>Dothideomycetes</taxon>
        <taxon>Dothideomycetidae</taxon>
        <taxon>Mycosphaerellales</taxon>
        <taxon>Teratosphaeriaceae</taxon>
        <taxon>Hortaea</taxon>
    </lineage>
</organism>
<protein>
    <recommendedName>
        <fullName evidence="4">Polyketide synthase-like phosphopantetheine-binding domain-containing protein</fullName>
    </recommendedName>
</protein>
<proteinExistence type="predicted"/>
<dbReference type="SUPFAM" id="SSF56801">
    <property type="entry name" value="Acetyl-CoA synthetase-like"/>
    <property type="match status" value="1"/>
</dbReference>
<dbReference type="SUPFAM" id="SSF47336">
    <property type="entry name" value="ACP-like"/>
    <property type="match status" value="1"/>
</dbReference>
<dbReference type="InterPro" id="IPR009081">
    <property type="entry name" value="PP-bd_ACP"/>
</dbReference>
<dbReference type="InterPro" id="IPR020845">
    <property type="entry name" value="AMP-binding_CS"/>
</dbReference>
<sequence length="1175" mass="129794">MVSPEVTPTSYENDDASVASATATIAARGLMEQVEMAWQRLTKGDEEAEEDNEHELRMRDVPDDIYYDNDDLVESLDDESLFRFPAVGQLDDINVAGRSAFYFLMGAQMATMTSTATIEARSRSLVFRPVDHSLNPEPEKFHTIDGLLRSHSSEPDQPPLVCYPAKGVADFEEWSARALNAFTDAAVARYRERGLEPANPDLEKAPVVAILAPSSLDIVVTFFALNRLGYAALFLSTRLTAPAYSRLLDMANCSSIITTESFSQIIEEIQQERQLQHLSLVGGADYRNQDAPPFRRNCDPVKESHKIGWILHSSGSTGFPKPTREEYKANPFYSQALMELGRSFYTRKAMYIGNFSFPVTRQNLVAALKVAQPEQITTVPYVLKLLAESGDGIAELAKAKVVLYGGSACPDDLGDRLVAQGVNLVGNYGATETGQIMTSFRPPGDKEWSYMRVWPPVADYSLFDEIAPGVFECVALDGLPSKGPSNSDDPPKSFRTADLFTRHPDPKKSNYYKYLSRLDDRLTLVNGEKVLPIPIEEGIGRIREDELVKEAIVFGFQKTVPGAIIFKADRAAHMSDAEFLEAVWPAVEAANMRAESFSRIPKELVIVKDASIAYPKTDKGTFIRAQMYQQFAEDIERVYHGFEKGQAEGTLQLDSHQLEEFLLGKFRNDLKVPLPDADTDVFSAGVDSLQTTRMWRLIKQNLDLGGHSLSNNVVFEKGNVRALARYLYELRTGDGAEEQEDEIEVMRSMIEKYSTFTQHFPMQSKQPEKEVVLVTGGTGNLGAWLIADLLKRPSVAEVWALVRAPGQAAAGARLMQSLVSRNITLTDAEAAKLFAVPSDFSKPDLGLQAHELSHLLNSTTCIIHSAWAVNFNLGVRSFENQHVRGVHNLLNFCLRVTLPVPAKFFFCSSVSTASGTPKPATIPEAAIEDLTHAQGMGYGRSKLVAEHIVRNAMRQGKAAGLHARVLRIGQLSGDCQNADWNPTEAIALMIRSALTTKSLPALDERPSWLPVDLCAGAILDIAFSKNSEDPREGKVDAGTDGSSEDAGLVYHLVNPKLFSWKEDLLPALRRTNLPAFEVVSPSQWLDRLKKSDADPVRNPSVKLIDFWEKKYGSGAPSTKAVVTQEASQEESNAPGLTFETSKTAQASHTIAEAVDPVSAGLVERYVEAWLRRWVE</sequence>
<evidence type="ECO:0000256" key="3">
    <source>
        <dbReference type="SAM" id="MobiDB-lite"/>
    </source>
</evidence>
<dbReference type="InterPro" id="IPR036736">
    <property type="entry name" value="ACP-like_sf"/>
</dbReference>
<dbReference type="Pfam" id="PF00550">
    <property type="entry name" value="PP-binding"/>
    <property type="match status" value="1"/>
</dbReference>
<comment type="caution">
    <text evidence="5">The sequence shown here is derived from an EMBL/GenBank/DDBJ whole genome shotgun (WGS) entry which is preliminary data.</text>
</comment>
<reference evidence="5 6" key="1">
    <citation type="journal article" date="2018" name="BMC Genomics">
        <title>Genomic evidence for intraspecific hybridization in a clonal and extremely halotolerant yeast.</title>
        <authorList>
            <person name="Gostincar C."/>
            <person name="Stajich J.E."/>
            <person name="Zupancic J."/>
            <person name="Zalar P."/>
            <person name="Gunde-Cimerman N."/>
        </authorList>
    </citation>
    <scope>NUCLEOTIDE SEQUENCE [LARGE SCALE GENOMIC DNA]</scope>
    <source>
        <strain evidence="5 6">EXF-171</strain>
    </source>
</reference>
<dbReference type="InterPro" id="IPR020806">
    <property type="entry name" value="PKS_PP-bd"/>
</dbReference>
<evidence type="ECO:0000259" key="4">
    <source>
        <dbReference type="SMART" id="SM00823"/>
    </source>
</evidence>
<feature type="region of interest" description="Disordered" evidence="3">
    <location>
        <begin position="481"/>
        <end position="500"/>
    </location>
</feature>
<dbReference type="Pfam" id="PF23562">
    <property type="entry name" value="AMP-binding_C_3"/>
    <property type="match status" value="1"/>
</dbReference>
<evidence type="ECO:0000256" key="1">
    <source>
        <dbReference type="ARBA" id="ARBA00022450"/>
    </source>
</evidence>
<dbReference type="InterPro" id="IPR000873">
    <property type="entry name" value="AMP-dep_synth/lig_dom"/>
</dbReference>
<dbReference type="SUPFAM" id="SSF51735">
    <property type="entry name" value="NAD(P)-binding Rossmann-fold domains"/>
    <property type="match status" value="1"/>
</dbReference>
<feature type="domain" description="Polyketide synthase-like phosphopantetheine-binding" evidence="4">
    <location>
        <begin position="659"/>
        <end position="731"/>
    </location>
</feature>